<dbReference type="AlphaFoldDB" id="A0A0F9QDS1"/>
<name>A0A0F9QDS1_9ZZZZ</name>
<accession>A0A0F9QDS1</accession>
<reference evidence="1" key="1">
    <citation type="journal article" date="2015" name="Nature">
        <title>Complex archaea that bridge the gap between prokaryotes and eukaryotes.</title>
        <authorList>
            <person name="Spang A."/>
            <person name="Saw J.H."/>
            <person name="Jorgensen S.L."/>
            <person name="Zaremba-Niedzwiedzka K."/>
            <person name="Martijn J."/>
            <person name="Lind A.E."/>
            <person name="van Eijk R."/>
            <person name="Schleper C."/>
            <person name="Guy L."/>
            <person name="Ettema T.J."/>
        </authorList>
    </citation>
    <scope>NUCLEOTIDE SEQUENCE</scope>
</reference>
<proteinExistence type="predicted"/>
<gene>
    <name evidence="1" type="ORF">LCGC14_1108210</name>
</gene>
<comment type="caution">
    <text evidence="1">The sequence shown here is derived from an EMBL/GenBank/DDBJ whole genome shotgun (WGS) entry which is preliminary data.</text>
</comment>
<dbReference type="EMBL" id="LAZR01005039">
    <property type="protein sequence ID" value="KKN03373.1"/>
    <property type="molecule type" value="Genomic_DNA"/>
</dbReference>
<sequence length="49" mass="5763">MNKDCKTCKHSKNKYNRDCVNIGAFKENDCLQYEMTIESMNEAIEKLDD</sequence>
<organism evidence="1">
    <name type="scientific">marine sediment metagenome</name>
    <dbReference type="NCBI Taxonomy" id="412755"/>
    <lineage>
        <taxon>unclassified sequences</taxon>
        <taxon>metagenomes</taxon>
        <taxon>ecological metagenomes</taxon>
    </lineage>
</organism>
<protein>
    <submittedName>
        <fullName evidence="1">Uncharacterized protein</fullName>
    </submittedName>
</protein>
<evidence type="ECO:0000313" key="1">
    <source>
        <dbReference type="EMBL" id="KKN03373.1"/>
    </source>
</evidence>